<evidence type="ECO:0000313" key="1">
    <source>
        <dbReference type="EMBL" id="MCI70093.1"/>
    </source>
</evidence>
<name>A0A392U9A9_9FABA</name>
<comment type="caution">
    <text evidence="1">The sequence shown here is derived from an EMBL/GenBank/DDBJ whole genome shotgun (WGS) entry which is preliminary data.</text>
</comment>
<organism evidence="1 2">
    <name type="scientific">Trifolium medium</name>
    <dbReference type="NCBI Taxonomy" id="97028"/>
    <lineage>
        <taxon>Eukaryota</taxon>
        <taxon>Viridiplantae</taxon>
        <taxon>Streptophyta</taxon>
        <taxon>Embryophyta</taxon>
        <taxon>Tracheophyta</taxon>
        <taxon>Spermatophyta</taxon>
        <taxon>Magnoliopsida</taxon>
        <taxon>eudicotyledons</taxon>
        <taxon>Gunneridae</taxon>
        <taxon>Pentapetalae</taxon>
        <taxon>rosids</taxon>
        <taxon>fabids</taxon>
        <taxon>Fabales</taxon>
        <taxon>Fabaceae</taxon>
        <taxon>Papilionoideae</taxon>
        <taxon>50 kb inversion clade</taxon>
        <taxon>NPAAA clade</taxon>
        <taxon>Hologalegina</taxon>
        <taxon>IRL clade</taxon>
        <taxon>Trifolieae</taxon>
        <taxon>Trifolium</taxon>
    </lineage>
</organism>
<sequence>MKLRDAPLDDPLEHNDLNCLAQRAILPARRATDRSPQLSSTLAGATRCPRLRVAQLTEASQGLLNTMAQRATSP</sequence>
<proteinExistence type="predicted"/>
<keyword evidence="2" id="KW-1185">Reference proteome</keyword>
<evidence type="ECO:0000313" key="2">
    <source>
        <dbReference type="Proteomes" id="UP000265520"/>
    </source>
</evidence>
<reference evidence="1 2" key="1">
    <citation type="journal article" date="2018" name="Front. Plant Sci.">
        <title>Red Clover (Trifolium pratense) and Zigzag Clover (T. medium) - A Picture of Genomic Similarities and Differences.</title>
        <authorList>
            <person name="Dluhosova J."/>
            <person name="Istvanek J."/>
            <person name="Nedelnik J."/>
            <person name="Repkova J."/>
        </authorList>
    </citation>
    <scope>NUCLEOTIDE SEQUENCE [LARGE SCALE GENOMIC DNA]</scope>
    <source>
        <strain evidence="2">cv. 10/8</strain>
        <tissue evidence="1">Leaf</tissue>
    </source>
</reference>
<dbReference type="Proteomes" id="UP000265520">
    <property type="component" value="Unassembled WGS sequence"/>
</dbReference>
<accession>A0A392U9A9</accession>
<protein>
    <submittedName>
        <fullName evidence="1">Uncharacterized protein</fullName>
    </submittedName>
</protein>
<dbReference type="AlphaFoldDB" id="A0A392U9A9"/>
<feature type="non-terminal residue" evidence="1">
    <location>
        <position position="74"/>
    </location>
</feature>
<dbReference type="EMBL" id="LXQA010768687">
    <property type="protein sequence ID" value="MCI70093.1"/>
    <property type="molecule type" value="Genomic_DNA"/>
</dbReference>